<gene>
    <name evidence="6" type="primary">LOC104604690</name>
</gene>
<keyword evidence="5" id="KW-1185">Reference proteome</keyword>
<dbReference type="PANTHER" id="PTHR38366">
    <property type="entry name" value="NAD-DEPENDENT PROTEIN DEACETYLASE HST1-LIKE PROTEIN"/>
    <property type="match status" value="1"/>
</dbReference>
<evidence type="ECO:0000256" key="1">
    <source>
        <dbReference type="ARBA" id="ARBA00022604"/>
    </source>
</evidence>
<reference evidence="6" key="1">
    <citation type="submission" date="2025-08" db="UniProtKB">
        <authorList>
            <consortium name="RefSeq"/>
        </authorList>
    </citation>
    <scope>IDENTIFICATION</scope>
</reference>
<evidence type="ECO:0000256" key="4">
    <source>
        <dbReference type="SAM" id="Coils"/>
    </source>
</evidence>
<dbReference type="KEGG" id="nnu:104604690"/>
<dbReference type="RefSeq" id="XP_010267456.1">
    <property type="nucleotide sequence ID" value="XM_010269154.2"/>
</dbReference>
<dbReference type="OMA" id="TFEHNFE"/>
<sequence length="319" mass="36136">MKIFNWVHRKFHHNVDFYTVPHKKDAFGDFGHNTKKTEVVTYENDTEALLEHVNLVDVLEGWKDGLLSIGTLGFDPLKRSNQPNEYSVDHIQVEYSMMEEEEEDADEEEDAENEGELNPLVVKAFKREFEKVLGSYTDSNSQKSDVLRADIDDTPLIRFLESPEIRNACDNSESDKKKRTTLADLFSADREVPRKLDSTEVPPDSGKKTLECRTKHGVSLAKKLLPRKGEDSRPITKLQRLMKRMLKRKIHPELGDKIDGVNGPIDASKTEIGNNVVNHSWGGGDAAIEMVSLLQGTNVANEILRVRKRSDFDNPVPAP</sequence>
<dbReference type="OrthoDB" id="1922866at2759"/>
<dbReference type="InterPro" id="IPR044989">
    <property type="entry name" value="TAC1"/>
</dbReference>
<keyword evidence="4" id="KW-0175">Coiled coil</keyword>
<feature type="coiled-coil region" evidence="4">
    <location>
        <begin position="88"/>
        <end position="118"/>
    </location>
</feature>
<dbReference type="eggNOG" id="ENOG502RZEG">
    <property type="taxonomic scope" value="Eukaryota"/>
</dbReference>
<evidence type="ECO:0000313" key="5">
    <source>
        <dbReference type="Proteomes" id="UP000189703"/>
    </source>
</evidence>
<evidence type="ECO:0000256" key="2">
    <source>
        <dbReference type="ARBA" id="ARBA00025796"/>
    </source>
</evidence>
<dbReference type="InParanoid" id="A0A1U8AWT2"/>
<dbReference type="FunCoup" id="A0A1U8AWT2">
    <property type="interactions" value="236"/>
</dbReference>
<proteinExistence type="inferred from homology"/>
<accession>A0A1U8AWT2</accession>
<name>A0A1U8AWT2_NELNU</name>
<comment type="similarity">
    <text evidence="2">Belongs to the TAC family.</text>
</comment>
<keyword evidence="1" id="KW-0341">Growth regulation</keyword>
<evidence type="ECO:0000256" key="3">
    <source>
        <dbReference type="ARBA" id="ARBA00026138"/>
    </source>
</evidence>
<dbReference type="GeneID" id="104604690"/>
<dbReference type="GO" id="GO:0001763">
    <property type="term" value="P:morphogenesis of a branching structure"/>
    <property type="evidence" value="ECO:0007669"/>
    <property type="project" value="InterPro"/>
</dbReference>
<dbReference type="PANTHER" id="PTHR38366:SF1">
    <property type="entry name" value="PROTEIN TILLER ANGLE CONTROL 1"/>
    <property type="match status" value="1"/>
</dbReference>
<organism evidence="5 6">
    <name type="scientific">Nelumbo nucifera</name>
    <name type="common">Sacred lotus</name>
    <dbReference type="NCBI Taxonomy" id="4432"/>
    <lineage>
        <taxon>Eukaryota</taxon>
        <taxon>Viridiplantae</taxon>
        <taxon>Streptophyta</taxon>
        <taxon>Embryophyta</taxon>
        <taxon>Tracheophyta</taxon>
        <taxon>Spermatophyta</taxon>
        <taxon>Magnoliopsida</taxon>
        <taxon>Proteales</taxon>
        <taxon>Nelumbonaceae</taxon>
        <taxon>Nelumbo</taxon>
    </lineage>
</organism>
<dbReference type="AlphaFoldDB" id="A0A1U8AWT2"/>
<dbReference type="STRING" id="4432.A0A1U8AWT2"/>
<protein>
    <recommendedName>
        <fullName evidence="3">Protein TILLER ANGLE CONTROL 1</fullName>
    </recommendedName>
</protein>
<dbReference type="Proteomes" id="UP000189703">
    <property type="component" value="Unplaced"/>
</dbReference>
<evidence type="ECO:0000313" key="6">
    <source>
        <dbReference type="RefSeq" id="XP_010267456.1"/>
    </source>
</evidence>